<accession>A0A919Q1J9</accession>
<comment type="caution">
    <text evidence="1">The sequence shown here is derived from an EMBL/GenBank/DDBJ whole genome shotgun (WGS) entry which is preliminary data.</text>
</comment>
<protein>
    <submittedName>
        <fullName evidence="1">Uncharacterized protein</fullName>
    </submittedName>
</protein>
<dbReference type="AlphaFoldDB" id="A0A919Q1J9"/>
<reference evidence="1" key="1">
    <citation type="submission" date="2021-01" db="EMBL/GenBank/DDBJ databases">
        <title>Whole genome shotgun sequence of Dactylosporangium siamense NBRC 106093.</title>
        <authorList>
            <person name="Komaki H."/>
            <person name="Tamura T."/>
        </authorList>
    </citation>
    <scope>NUCLEOTIDE SEQUENCE</scope>
    <source>
        <strain evidence="1">NBRC 106093</strain>
    </source>
</reference>
<dbReference type="EMBL" id="BONQ01000223">
    <property type="protein sequence ID" value="GIG53211.1"/>
    <property type="molecule type" value="Genomic_DNA"/>
</dbReference>
<evidence type="ECO:0000313" key="2">
    <source>
        <dbReference type="Proteomes" id="UP000660611"/>
    </source>
</evidence>
<organism evidence="1 2">
    <name type="scientific">Dactylosporangium siamense</name>
    <dbReference type="NCBI Taxonomy" id="685454"/>
    <lineage>
        <taxon>Bacteria</taxon>
        <taxon>Bacillati</taxon>
        <taxon>Actinomycetota</taxon>
        <taxon>Actinomycetes</taxon>
        <taxon>Micromonosporales</taxon>
        <taxon>Micromonosporaceae</taxon>
        <taxon>Dactylosporangium</taxon>
    </lineage>
</organism>
<evidence type="ECO:0000313" key="1">
    <source>
        <dbReference type="EMBL" id="GIG53211.1"/>
    </source>
</evidence>
<proteinExistence type="predicted"/>
<dbReference type="Proteomes" id="UP000660611">
    <property type="component" value="Unassembled WGS sequence"/>
</dbReference>
<keyword evidence="2" id="KW-1185">Reference proteome</keyword>
<sequence length="161" mass="17756">MRAPLTGMPCDPTHPFPAPASEDWIDSMEFGAVRRQPHTNVYATEDTDTSPTWRLIGAWVWDTTCREEHLVQVAQSSILSTHLIAVAMLSRKDVDVLSALSFEHIGANAAIEALLSIGLERAHDEVKLLAVEERRKTLVECVGLILKGFTGLQVDIAAHYP</sequence>
<name>A0A919Q1J9_9ACTN</name>
<gene>
    <name evidence="1" type="ORF">Dsi01nite_112520</name>
</gene>